<dbReference type="KEGG" id="puo:RZN69_17000"/>
<dbReference type="PROSITE" id="PS50835">
    <property type="entry name" value="IG_LIKE"/>
    <property type="match status" value="1"/>
</dbReference>
<dbReference type="InterPro" id="IPR002126">
    <property type="entry name" value="Cadherin-like_dom"/>
</dbReference>
<name>A0AAQ3L6C4_9BACT</name>
<sequence>MFATLVALTATAADPTLQPVEINTVGNPRGYHEYLPAAYHENPTEEFAVLIALHGLGKVGDGLLAAPGQSVNGKLQEVLQNGPISIVNNPSHALHDFFDQENVIILAPQYVDWWNHGAIREFLDFALSYYRIDERRIYMVGQSAGSTGIHSFMNNDPFADQVAGFVPTGIRGKVLAGAGDYLGKRVSYWGQTAVDAGGGEADLVRTSVNNLAGFLLGTGPTDVKANYPGKFAVHTATFDLQTGSWVWETGVNVNADSNIKLTLFTGSSHNSWDRAYNNIETWNWLFGQIKPDIAITSPSENHLSTTGNTVNFQATVTDLNGTPITGSAIQWESNIDGILGSGESLALSSLSVGVHKVTCSATDSSNRINRSTVTVSIVYGGAFTAQIDIGASSYLSGSPNWNDLTDYRVGFSGSVIENAVSDTGVPTGMRVEVSDGFLGINSGGVQDSSLYPVNVQRDTVYVGNAAPHGELLISGLNPSQGYDFTIFASRSASGSRISQYTVNGQVATLEAINNTSNVAVINNVMPNALGQVTLELDAVNHQYAYLGAMIIESDGSGSGGPSNASPVAVAGSDLNLVLPLGGTVSATLAGSVSDDGLPSGSLTSLWSVTSSPPGSNPVFVDASLVDTSVTFDLVGNYTLELTADDGELTGSSSLNVTVSSAPVNAAPVVVAGSDLNLDLPAGSNVSAVLSGAVSDDGLPSGSLTSLWTVTDSPAGSAPTFTDANAVDSTITFDVAGSYTLELTADDGELTGSDSLTVTVTEVNAGGSGSPIFSQDFTASSVVADYVTTPAVSDDEFDDISVDANGGTWSINNGALEHERVSANGGNGGATFQRFSGLPSVTFARVEFELAVTGTTTYSEIGNLTLGDWQNMVANTSGGASATKAFALSVKARGADNYYLRLNGVSAADIPTDGSLIQVVWYANMTGSTQTYDGADGSVHSVDDGNSDLWIDGQLVLDDITRNSNYEASAISAFRFRTASSQPVTLVFDDLNIFDQSAVVSDTLLETLTSEGLNGHDIGAGSAGSSRILLSGEWEVTGSGSGLSGTSDSFHYEETGVEGDFALYARVKDLTSSGSSPRAGIMIRESNNADARMVALATTLATNYAVIDRTIVGGSANEVITTESYAYPDAWLMLERIGDIINVAVSSDGQSYSQIDSVTLTGLGAVVQAGLFASSGDIGTIADATIEDFELTVSPALFTQDFNSSTTIVDYFDAVSPSANQLSDIGAEVNGGTWSINNGALQLVRAGLSGADAGAGFMRYEDFAGSPNVLKIEFDLAVSNTTTYSDMASMRIGNYGGIWDYSNSIPSVATAFDIAIKGGGPGFFRLRINSTNTVTYAEDGSFVHVVWYLNASGITQSYIGPDGGSHTLDDGSSSLWGGTTLLIGNEPRNPNFGSTNLTDLYFHSTTGQPAVFEFDNLTISDSL</sequence>
<evidence type="ECO:0000313" key="3">
    <source>
        <dbReference type="EMBL" id="WOO40319.1"/>
    </source>
</evidence>
<dbReference type="GO" id="GO:0016020">
    <property type="term" value="C:membrane"/>
    <property type="evidence" value="ECO:0007669"/>
    <property type="project" value="InterPro"/>
</dbReference>
<evidence type="ECO:0000259" key="2">
    <source>
        <dbReference type="PROSITE" id="PS50835"/>
    </source>
</evidence>
<dbReference type="SUPFAM" id="SSF53474">
    <property type="entry name" value="alpha/beta-Hydrolases"/>
    <property type="match status" value="1"/>
</dbReference>
<dbReference type="InterPro" id="IPR029058">
    <property type="entry name" value="AB_hydrolase_fold"/>
</dbReference>
<evidence type="ECO:0000313" key="4">
    <source>
        <dbReference type="Proteomes" id="UP001304300"/>
    </source>
</evidence>
<dbReference type="Gene3D" id="3.40.50.1820">
    <property type="entry name" value="alpha/beta hydrolase"/>
    <property type="match status" value="1"/>
</dbReference>
<dbReference type="Gene3D" id="2.60.40.10">
    <property type="entry name" value="Immunoglobulins"/>
    <property type="match status" value="3"/>
</dbReference>
<gene>
    <name evidence="3" type="ORF">RZN69_17000</name>
</gene>
<reference evidence="3 4" key="1">
    <citation type="submission" date="2023-10" db="EMBL/GenBank/DDBJ databases">
        <title>Rubellicoccus peritrichatus gen. nov., sp. nov., isolated from an algae of coral reef tank.</title>
        <authorList>
            <person name="Luo J."/>
        </authorList>
    </citation>
    <scope>NUCLEOTIDE SEQUENCE [LARGE SCALE GENOMIC DNA]</scope>
    <source>
        <strain evidence="3 4">CR14</strain>
    </source>
</reference>
<dbReference type="InterPro" id="IPR013783">
    <property type="entry name" value="Ig-like_fold"/>
</dbReference>
<dbReference type="InterPro" id="IPR007110">
    <property type="entry name" value="Ig-like_dom"/>
</dbReference>
<feature type="domain" description="Cadherin" evidence="1">
    <location>
        <begin position="670"/>
        <end position="772"/>
    </location>
</feature>
<organism evidence="3 4">
    <name type="scientific">Rubellicoccus peritrichatus</name>
    <dbReference type="NCBI Taxonomy" id="3080537"/>
    <lineage>
        <taxon>Bacteria</taxon>
        <taxon>Pseudomonadati</taxon>
        <taxon>Verrucomicrobiota</taxon>
        <taxon>Opitutia</taxon>
        <taxon>Puniceicoccales</taxon>
        <taxon>Cerasicoccaceae</taxon>
        <taxon>Rubellicoccus</taxon>
    </lineage>
</organism>
<dbReference type="GO" id="GO:0005509">
    <property type="term" value="F:calcium ion binding"/>
    <property type="evidence" value="ECO:0007669"/>
    <property type="project" value="InterPro"/>
</dbReference>
<proteinExistence type="predicted"/>
<dbReference type="GO" id="GO:0007156">
    <property type="term" value="P:homophilic cell adhesion via plasma membrane adhesion molecules"/>
    <property type="evidence" value="ECO:0007669"/>
    <property type="project" value="InterPro"/>
</dbReference>
<evidence type="ECO:0008006" key="5">
    <source>
        <dbReference type="Google" id="ProtNLM"/>
    </source>
</evidence>
<evidence type="ECO:0000259" key="1">
    <source>
        <dbReference type="PROSITE" id="PS50268"/>
    </source>
</evidence>
<dbReference type="PROSITE" id="PS50268">
    <property type="entry name" value="CADHERIN_2"/>
    <property type="match status" value="1"/>
</dbReference>
<dbReference type="Proteomes" id="UP001304300">
    <property type="component" value="Chromosome"/>
</dbReference>
<feature type="domain" description="Ig-like" evidence="2">
    <location>
        <begin position="291"/>
        <end position="376"/>
    </location>
</feature>
<protein>
    <recommendedName>
        <fullName evidence="5">PKD domain-containing protein</fullName>
    </recommendedName>
</protein>
<dbReference type="Gene3D" id="2.60.120.200">
    <property type="match status" value="1"/>
</dbReference>
<keyword evidence="4" id="KW-1185">Reference proteome</keyword>
<dbReference type="EMBL" id="CP136920">
    <property type="protein sequence ID" value="WOO40319.1"/>
    <property type="molecule type" value="Genomic_DNA"/>
</dbReference>
<dbReference type="RefSeq" id="WP_317832505.1">
    <property type="nucleotide sequence ID" value="NZ_CP136920.1"/>
</dbReference>
<accession>A0AAQ3L6C4</accession>